<dbReference type="PANTHER" id="PTHR30547:SF0">
    <property type="entry name" value="BLR8175 PROTEIN"/>
    <property type="match status" value="1"/>
</dbReference>
<dbReference type="InterPro" id="IPR053148">
    <property type="entry name" value="PD-DEXK-like_domain"/>
</dbReference>
<keyword evidence="3" id="KW-1185">Reference proteome</keyword>
<evidence type="ECO:0000313" key="3">
    <source>
        <dbReference type="Proteomes" id="UP000292958"/>
    </source>
</evidence>
<comment type="caution">
    <text evidence="2">The sequence shown here is derived from an EMBL/GenBank/DDBJ whole genome shotgun (WGS) entry which is preliminary data.</text>
</comment>
<organism evidence="2 3">
    <name type="scientific">Edaphobacter modestus</name>
    <dbReference type="NCBI Taxonomy" id="388466"/>
    <lineage>
        <taxon>Bacteria</taxon>
        <taxon>Pseudomonadati</taxon>
        <taxon>Acidobacteriota</taxon>
        <taxon>Terriglobia</taxon>
        <taxon>Terriglobales</taxon>
        <taxon>Acidobacteriaceae</taxon>
        <taxon>Edaphobacter</taxon>
    </lineage>
</organism>
<reference evidence="2 3" key="1">
    <citation type="submission" date="2019-02" db="EMBL/GenBank/DDBJ databases">
        <title>Genomic Encyclopedia of Archaeal and Bacterial Type Strains, Phase II (KMG-II): from individual species to whole genera.</title>
        <authorList>
            <person name="Goeker M."/>
        </authorList>
    </citation>
    <scope>NUCLEOTIDE SEQUENCE [LARGE SCALE GENOMIC DNA]</scope>
    <source>
        <strain evidence="2 3">DSM 18101</strain>
    </source>
</reference>
<dbReference type="Proteomes" id="UP000292958">
    <property type="component" value="Unassembled WGS sequence"/>
</dbReference>
<dbReference type="AlphaFoldDB" id="A0A4Q7Y1U1"/>
<sequence length="132" mass="15067">MAVVVADLRARLELVQKSLQLPSGYTELLQELKTRIRGAQVRAAFAVTRELVLLYWSIGQEISRRFDREDWGGKIIDRLSKDLQAEFPGVEGFSPRNLRYMRTSRRLGRTSQFCSSLLQNCRGVTTWSSSTA</sequence>
<evidence type="ECO:0000313" key="2">
    <source>
        <dbReference type="EMBL" id="RZU29735.1"/>
    </source>
</evidence>
<proteinExistence type="predicted"/>
<accession>A0A4Q7Y1U1</accession>
<protein>
    <submittedName>
        <fullName evidence="2">Uncharacterized protein DUF1016</fullName>
    </submittedName>
</protein>
<name>A0A4Q7Y1U1_9BACT</name>
<dbReference type="InterPro" id="IPR041527">
    <property type="entry name" value="YhcG_N"/>
</dbReference>
<evidence type="ECO:0000259" key="1">
    <source>
        <dbReference type="Pfam" id="PF17761"/>
    </source>
</evidence>
<feature type="domain" description="YhcG N-terminal" evidence="1">
    <location>
        <begin position="31"/>
        <end position="116"/>
    </location>
</feature>
<gene>
    <name evidence="2" type="ORF">BDD14_6350</name>
</gene>
<dbReference type="PANTHER" id="PTHR30547">
    <property type="entry name" value="UNCHARACTERIZED PROTEIN YHCG-RELATED"/>
    <property type="match status" value="1"/>
</dbReference>
<dbReference type="EMBL" id="SHKW01000007">
    <property type="protein sequence ID" value="RZU29735.1"/>
    <property type="molecule type" value="Genomic_DNA"/>
</dbReference>
<dbReference type="Pfam" id="PF17761">
    <property type="entry name" value="DUF1016_N"/>
    <property type="match status" value="1"/>
</dbReference>